<sequence length="163" mass="17612">MGSPRRAQVLHEAFELSLGVKAATAVAELLAGLALWAVPHGEFALAAGWISGHELSVPTADRIAAALMRAAEGFSIQSQQFFALYLASHGLVKLAVVAALWRGYLWAYPLALAVMALFILYQLYRLSLGMSWPLVGLTLFDLIVVALIWTEYQAREATIAKGA</sequence>
<evidence type="ECO:0000313" key="3">
    <source>
        <dbReference type="Proteomes" id="UP000826300"/>
    </source>
</evidence>
<dbReference type="EMBL" id="CP069370">
    <property type="protein sequence ID" value="QYZ71420.1"/>
    <property type="molecule type" value="Genomic_DNA"/>
</dbReference>
<feature type="transmembrane region" description="Helical" evidence="1">
    <location>
        <begin position="82"/>
        <end position="100"/>
    </location>
</feature>
<proteinExistence type="predicted"/>
<evidence type="ECO:0000313" key="2">
    <source>
        <dbReference type="EMBL" id="QYZ71420.1"/>
    </source>
</evidence>
<keyword evidence="1" id="KW-0472">Membrane</keyword>
<dbReference type="AlphaFoldDB" id="A0A8G0ZXS0"/>
<reference evidence="2" key="1">
    <citation type="submission" date="2021-02" db="EMBL/GenBank/DDBJ databases">
        <title>Rhodobacter shimadae sp. nov., an aerobic anoxygenic phototrophic bacterium isolated from a hot spring.</title>
        <authorList>
            <person name="Muramatsu S."/>
            <person name="Haruta S."/>
            <person name="Hirose S."/>
            <person name="Hanada S."/>
        </authorList>
    </citation>
    <scope>NUCLEOTIDE SEQUENCE</scope>
    <source>
        <strain evidence="2">N10</strain>
    </source>
</reference>
<organism evidence="2 3">
    <name type="scientific">Neotabrizicola shimadae</name>
    <dbReference type="NCBI Taxonomy" id="2807096"/>
    <lineage>
        <taxon>Bacteria</taxon>
        <taxon>Pseudomonadati</taxon>
        <taxon>Pseudomonadota</taxon>
        <taxon>Alphaproteobacteria</taxon>
        <taxon>Rhodobacterales</taxon>
        <taxon>Paracoccaceae</taxon>
        <taxon>Neotabrizicola</taxon>
    </lineage>
</organism>
<gene>
    <name evidence="2" type="ORF">JO391_07960</name>
</gene>
<dbReference type="Pfam" id="PF09900">
    <property type="entry name" value="DUF2127"/>
    <property type="match status" value="1"/>
</dbReference>
<dbReference type="InterPro" id="IPR021125">
    <property type="entry name" value="DUF2127"/>
</dbReference>
<keyword evidence="1" id="KW-0812">Transmembrane</keyword>
<dbReference type="KEGG" id="nsm:JO391_07960"/>
<protein>
    <submittedName>
        <fullName evidence="2">DUF2127 domain-containing protein</fullName>
    </submittedName>
</protein>
<accession>A0A8G0ZXS0</accession>
<feature type="transmembrane region" description="Helical" evidence="1">
    <location>
        <begin position="131"/>
        <end position="149"/>
    </location>
</feature>
<keyword evidence="3" id="KW-1185">Reference proteome</keyword>
<dbReference type="RefSeq" id="WP_220663948.1">
    <property type="nucleotide sequence ID" value="NZ_CP069370.1"/>
</dbReference>
<dbReference type="Proteomes" id="UP000826300">
    <property type="component" value="Chromosome"/>
</dbReference>
<keyword evidence="1" id="KW-1133">Transmembrane helix</keyword>
<evidence type="ECO:0000256" key="1">
    <source>
        <dbReference type="SAM" id="Phobius"/>
    </source>
</evidence>
<feature type="transmembrane region" description="Helical" evidence="1">
    <location>
        <begin position="106"/>
        <end position="124"/>
    </location>
</feature>
<name>A0A8G0ZXS0_9RHOB</name>